<sequence length="221" mass="23884">MYPYSRSVSPAAKNHLEAHLSFFNDLSKSLFRSVQQFSDLNLQLAQTLLEEGTNTSHEILTSEKPEEIFNVAAAHAQPAAEKLRVYQQHVSRLAADTQVDFAKVAEDHIVETSRTAKALAEEVARIATEETEKSVRKQQDAIQRISEPFQRFSDGAQHRDAARAESSRAGQSLQSGQGNQSGGTESREAQGSNLHSGSAQGSAGQSGVAGSKTSSTGSRKE</sequence>
<keyword evidence="4" id="KW-1185">Reference proteome</keyword>
<dbReference type="KEGG" id="jag:GJA_1789"/>
<dbReference type="InterPro" id="IPR010127">
    <property type="entry name" value="Phasin_subfam-1"/>
</dbReference>
<feature type="domain" description="Phasin" evidence="2">
    <location>
        <begin position="13"/>
        <end position="108"/>
    </location>
</feature>
<feature type="compositionally biased region" description="Low complexity" evidence="1">
    <location>
        <begin position="196"/>
        <end position="211"/>
    </location>
</feature>
<gene>
    <name evidence="3" type="ORF">GJA_1789</name>
</gene>
<dbReference type="OrthoDB" id="8777596at2"/>
<dbReference type="InterPro" id="IPR018968">
    <property type="entry name" value="Phasin"/>
</dbReference>
<evidence type="ECO:0000259" key="2">
    <source>
        <dbReference type="Pfam" id="PF09361"/>
    </source>
</evidence>
<evidence type="ECO:0000313" key="4">
    <source>
        <dbReference type="Proteomes" id="UP000027604"/>
    </source>
</evidence>
<name>W0V4B4_9BURK</name>
<evidence type="ECO:0000256" key="1">
    <source>
        <dbReference type="SAM" id="MobiDB-lite"/>
    </source>
</evidence>
<reference evidence="3 4" key="1">
    <citation type="journal article" date="2015" name="Genome Announc.">
        <title>Genome Sequence of Mushroom Soft-Rot Pathogen Janthinobacterium agaricidamnosum.</title>
        <authorList>
            <person name="Graupner K."/>
            <person name="Lackner G."/>
            <person name="Hertweck C."/>
        </authorList>
    </citation>
    <scope>NUCLEOTIDE SEQUENCE [LARGE SCALE GENOMIC DNA]</scope>
    <source>
        <strain evidence="4">NBRC 102515 / DSM 9628</strain>
    </source>
</reference>
<dbReference type="AlphaFoldDB" id="W0V4B4"/>
<feature type="compositionally biased region" description="Basic and acidic residues" evidence="1">
    <location>
        <begin position="156"/>
        <end position="166"/>
    </location>
</feature>
<feature type="region of interest" description="Disordered" evidence="1">
    <location>
        <begin position="146"/>
        <end position="221"/>
    </location>
</feature>
<dbReference type="Pfam" id="PF09361">
    <property type="entry name" value="Phasin_2"/>
    <property type="match status" value="1"/>
</dbReference>
<dbReference type="STRING" id="1349767.GJA_1789"/>
<evidence type="ECO:0000313" key="3">
    <source>
        <dbReference type="EMBL" id="CDG82425.1"/>
    </source>
</evidence>
<protein>
    <submittedName>
        <fullName evidence="3">Phasin family domain protein</fullName>
    </submittedName>
</protein>
<dbReference type="PATRIC" id="fig|1349767.4.peg.3564"/>
<dbReference type="EMBL" id="HG322949">
    <property type="protein sequence ID" value="CDG82425.1"/>
    <property type="molecule type" value="Genomic_DNA"/>
</dbReference>
<organism evidence="3 4">
    <name type="scientific">Janthinobacterium agaricidamnosum NBRC 102515 = DSM 9628</name>
    <dbReference type="NCBI Taxonomy" id="1349767"/>
    <lineage>
        <taxon>Bacteria</taxon>
        <taxon>Pseudomonadati</taxon>
        <taxon>Pseudomonadota</taxon>
        <taxon>Betaproteobacteria</taxon>
        <taxon>Burkholderiales</taxon>
        <taxon>Oxalobacteraceae</taxon>
        <taxon>Janthinobacterium</taxon>
    </lineage>
</organism>
<dbReference type="NCBIfam" id="TIGR01841">
    <property type="entry name" value="phasin"/>
    <property type="match status" value="1"/>
</dbReference>
<accession>W0V4B4</accession>
<dbReference type="eggNOG" id="COG5490">
    <property type="taxonomic scope" value="Bacteria"/>
</dbReference>
<dbReference type="Proteomes" id="UP000027604">
    <property type="component" value="Chromosome I"/>
</dbReference>
<proteinExistence type="predicted"/>
<feature type="compositionally biased region" description="Polar residues" evidence="1">
    <location>
        <begin position="212"/>
        <end position="221"/>
    </location>
</feature>
<dbReference type="HOGENOM" id="CLU_108870_0_0_4"/>